<evidence type="ECO:0000256" key="1">
    <source>
        <dbReference type="SAM" id="MobiDB-lite"/>
    </source>
</evidence>
<dbReference type="Proteomes" id="UP000199245">
    <property type="component" value="Unassembled WGS sequence"/>
</dbReference>
<evidence type="ECO:0000313" key="2">
    <source>
        <dbReference type="EMBL" id="SDD64380.1"/>
    </source>
</evidence>
<proteinExistence type="predicted"/>
<gene>
    <name evidence="2" type="ORF">SAMN05216337_1013149</name>
</gene>
<sequence>MRGICEPHIGEYATKTNAVRDRQHTKPVAGTHAEHGPCGDPWGPKRPYWPWVFSTWSQAVLILLRFCCRQARIVKSP</sequence>
<dbReference type="EMBL" id="FMZW01000013">
    <property type="protein sequence ID" value="SDD64380.1"/>
    <property type="molecule type" value="Genomic_DNA"/>
</dbReference>
<organism evidence="2 3">
    <name type="scientific">Bradyrhizobium brasilense</name>
    <dbReference type="NCBI Taxonomy" id="1419277"/>
    <lineage>
        <taxon>Bacteria</taxon>
        <taxon>Pseudomonadati</taxon>
        <taxon>Pseudomonadota</taxon>
        <taxon>Alphaproteobacteria</taxon>
        <taxon>Hyphomicrobiales</taxon>
        <taxon>Nitrobacteraceae</taxon>
        <taxon>Bradyrhizobium</taxon>
    </lineage>
</organism>
<name>A0A1G6WEL8_9BRAD</name>
<accession>A0A1G6WEL8</accession>
<evidence type="ECO:0000313" key="3">
    <source>
        <dbReference type="Proteomes" id="UP000199245"/>
    </source>
</evidence>
<dbReference type="AlphaFoldDB" id="A0A1G6WEL8"/>
<protein>
    <submittedName>
        <fullName evidence="2">Uncharacterized protein</fullName>
    </submittedName>
</protein>
<reference evidence="2 3" key="1">
    <citation type="submission" date="2016-10" db="EMBL/GenBank/DDBJ databases">
        <authorList>
            <person name="de Groot N.N."/>
        </authorList>
    </citation>
    <scope>NUCLEOTIDE SEQUENCE [LARGE SCALE GENOMIC DNA]</scope>
    <source>
        <strain evidence="2 3">R5</strain>
    </source>
</reference>
<feature type="region of interest" description="Disordered" evidence="1">
    <location>
        <begin position="16"/>
        <end position="42"/>
    </location>
</feature>